<dbReference type="SUPFAM" id="SSF46785">
    <property type="entry name" value="Winged helix' DNA-binding domain"/>
    <property type="match status" value="1"/>
</dbReference>
<proteinExistence type="inferred from homology"/>
<feature type="domain" description="HTH lysR-type" evidence="5">
    <location>
        <begin position="1"/>
        <end position="58"/>
    </location>
</feature>
<dbReference type="InterPro" id="IPR000847">
    <property type="entry name" value="LysR_HTH_N"/>
</dbReference>
<evidence type="ECO:0000256" key="4">
    <source>
        <dbReference type="ARBA" id="ARBA00023163"/>
    </source>
</evidence>
<dbReference type="Pfam" id="PF00126">
    <property type="entry name" value="HTH_1"/>
    <property type="match status" value="1"/>
</dbReference>
<evidence type="ECO:0000256" key="3">
    <source>
        <dbReference type="ARBA" id="ARBA00023125"/>
    </source>
</evidence>
<dbReference type="PANTHER" id="PTHR30126">
    <property type="entry name" value="HTH-TYPE TRANSCRIPTIONAL REGULATOR"/>
    <property type="match status" value="1"/>
</dbReference>
<dbReference type="Proteomes" id="UP000285882">
    <property type="component" value="Chromosome"/>
</dbReference>
<gene>
    <name evidence="6" type="ORF">C0674_04035</name>
</gene>
<dbReference type="RefSeq" id="WP_128166338.1">
    <property type="nucleotide sequence ID" value="NZ_CP025688.1"/>
</dbReference>
<accession>A0ABX5Q5C8</accession>
<dbReference type="InterPro" id="IPR036390">
    <property type="entry name" value="WH_DNA-bd_sf"/>
</dbReference>
<dbReference type="PRINTS" id="PR00039">
    <property type="entry name" value="HTHLYSR"/>
</dbReference>
<dbReference type="PROSITE" id="PS50931">
    <property type="entry name" value="HTH_LYSR"/>
    <property type="match status" value="1"/>
</dbReference>
<keyword evidence="3" id="KW-0238">DNA-binding</keyword>
<comment type="similarity">
    <text evidence="1">Belongs to the LysR transcriptional regulatory family.</text>
</comment>
<evidence type="ECO:0000256" key="2">
    <source>
        <dbReference type="ARBA" id="ARBA00023015"/>
    </source>
</evidence>
<evidence type="ECO:0000259" key="5">
    <source>
        <dbReference type="PROSITE" id="PS50931"/>
    </source>
</evidence>
<sequence length="152" mass="17691">MELNDLRIFVEVYQCGFFSKAADKLGYVQPNISNRIKKIEAQLGIRLFERTNKGIALLQPADQMYAHSKKILIDYHNMVEDLSKYKTLRVGATPTLAYSIIPPFTQRLKKSGYRNVIHSTHSISELFKQLDQNELDCIWINREFSNKMYKSV</sequence>
<evidence type="ECO:0000313" key="6">
    <source>
        <dbReference type="EMBL" id="QAA21851.1"/>
    </source>
</evidence>
<dbReference type="InterPro" id="IPR036388">
    <property type="entry name" value="WH-like_DNA-bd_sf"/>
</dbReference>
<evidence type="ECO:0000256" key="1">
    <source>
        <dbReference type="ARBA" id="ARBA00009437"/>
    </source>
</evidence>
<dbReference type="PANTHER" id="PTHR30126:SF40">
    <property type="entry name" value="HTH-TYPE TRANSCRIPTIONAL REGULATOR GLTR"/>
    <property type="match status" value="1"/>
</dbReference>
<name>A0ABX5Q5C8_9BACL</name>
<protein>
    <recommendedName>
        <fullName evidence="5">HTH lysR-type domain-containing protein</fullName>
    </recommendedName>
</protein>
<dbReference type="Gene3D" id="1.10.10.10">
    <property type="entry name" value="Winged helix-like DNA-binding domain superfamily/Winged helix DNA-binding domain"/>
    <property type="match status" value="1"/>
</dbReference>
<organism evidence="6 7">
    <name type="scientific">Sporolactobacillus terrae</name>
    <dbReference type="NCBI Taxonomy" id="269673"/>
    <lineage>
        <taxon>Bacteria</taxon>
        <taxon>Bacillati</taxon>
        <taxon>Bacillota</taxon>
        <taxon>Bacilli</taxon>
        <taxon>Bacillales</taxon>
        <taxon>Sporolactobacillaceae</taxon>
        <taxon>Sporolactobacillus</taxon>
    </lineage>
</organism>
<keyword evidence="7" id="KW-1185">Reference proteome</keyword>
<dbReference type="EMBL" id="CP025688">
    <property type="protein sequence ID" value="QAA21851.1"/>
    <property type="molecule type" value="Genomic_DNA"/>
</dbReference>
<keyword evidence="2" id="KW-0805">Transcription regulation</keyword>
<evidence type="ECO:0000313" key="7">
    <source>
        <dbReference type="Proteomes" id="UP000285882"/>
    </source>
</evidence>
<keyword evidence="4" id="KW-0804">Transcription</keyword>
<reference evidence="6 7" key="1">
    <citation type="submission" date="2018-01" db="EMBL/GenBank/DDBJ databases">
        <title>Complete genome sequencing of Sporolactobacillus terrae DLG3.</title>
        <authorList>
            <person name="Nam Y.-D."/>
            <person name="Kang J."/>
            <person name="Chung W.-H."/>
        </authorList>
    </citation>
    <scope>NUCLEOTIDE SEQUENCE [LARGE SCALE GENOMIC DNA]</scope>
    <source>
        <strain evidence="6 7">DLG3</strain>
    </source>
</reference>